<organism evidence="3 4">
    <name type="scientific">Candidatus Brachybacterium merdavium</name>
    <dbReference type="NCBI Taxonomy" id="2838513"/>
    <lineage>
        <taxon>Bacteria</taxon>
        <taxon>Bacillati</taxon>
        <taxon>Actinomycetota</taxon>
        <taxon>Actinomycetes</taxon>
        <taxon>Micrococcales</taxon>
        <taxon>Dermabacteraceae</taxon>
        <taxon>Brachybacterium</taxon>
    </lineage>
</organism>
<reference evidence="3" key="1">
    <citation type="journal article" date="2021" name="PeerJ">
        <title>Extensive microbial diversity within the chicken gut microbiome revealed by metagenomics and culture.</title>
        <authorList>
            <person name="Gilroy R."/>
            <person name="Ravi A."/>
            <person name="Getino M."/>
            <person name="Pursley I."/>
            <person name="Horton D.L."/>
            <person name="Alikhan N.F."/>
            <person name="Baker D."/>
            <person name="Gharbi K."/>
            <person name="Hall N."/>
            <person name="Watson M."/>
            <person name="Adriaenssens E.M."/>
            <person name="Foster-Nyarko E."/>
            <person name="Jarju S."/>
            <person name="Secka A."/>
            <person name="Antonio M."/>
            <person name="Oren A."/>
            <person name="Chaudhuri R.R."/>
            <person name="La Ragione R."/>
            <person name="Hildebrand F."/>
            <person name="Pallen M.J."/>
        </authorList>
    </citation>
    <scope>NUCLEOTIDE SEQUENCE</scope>
    <source>
        <strain evidence="3">ChiHjej13B12-24818</strain>
    </source>
</reference>
<gene>
    <name evidence="3" type="ORF">H9786_01460</name>
</gene>
<name>A0A9D2LB77_9MICO</name>
<feature type="transmembrane region" description="Helical" evidence="2">
    <location>
        <begin position="66"/>
        <end position="88"/>
    </location>
</feature>
<proteinExistence type="predicted"/>
<dbReference type="Proteomes" id="UP000823823">
    <property type="component" value="Unassembled WGS sequence"/>
</dbReference>
<accession>A0A9D2LB77</accession>
<dbReference type="AlphaFoldDB" id="A0A9D2LB77"/>
<evidence type="ECO:0000313" key="4">
    <source>
        <dbReference type="Proteomes" id="UP000823823"/>
    </source>
</evidence>
<keyword evidence="2" id="KW-0812">Transmembrane</keyword>
<comment type="caution">
    <text evidence="3">The sequence shown here is derived from an EMBL/GenBank/DDBJ whole genome shotgun (WGS) entry which is preliminary data.</text>
</comment>
<dbReference type="EMBL" id="DWZH01000010">
    <property type="protein sequence ID" value="HJB09190.1"/>
    <property type="molecule type" value="Genomic_DNA"/>
</dbReference>
<evidence type="ECO:0000256" key="2">
    <source>
        <dbReference type="SAM" id="Phobius"/>
    </source>
</evidence>
<keyword evidence="2" id="KW-0472">Membrane</keyword>
<evidence type="ECO:0000313" key="3">
    <source>
        <dbReference type="EMBL" id="HJB09190.1"/>
    </source>
</evidence>
<reference evidence="3" key="2">
    <citation type="submission" date="2021-04" db="EMBL/GenBank/DDBJ databases">
        <authorList>
            <person name="Gilroy R."/>
        </authorList>
    </citation>
    <scope>NUCLEOTIDE SEQUENCE</scope>
    <source>
        <strain evidence="3">ChiHjej13B12-24818</strain>
    </source>
</reference>
<feature type="region of interest" description="Disordered" evidence="1">
    <location>
        <begin position="27"/>
        <end position="57"/>
    </location>
</feature>
<keyword evidence="2" id="KW-1133">Transmembrane helix</keyword>
<sequence>MHIASVLAPAALTTGILVRAQRRAVAEPREGADSAVPAPDTEPVPHQDAIAPTDRATPRARAGIRWMPVLMLSGTMGVALAGATYAGIQIDRAIENALRRRKVPAPRLVMGLASGALSLGMDLLEDRVPTADSSSTDR</sequence>
<evidence type="ECO:0000256" key="1">
    <source>
        <dbReference type="SAM" id="MobiDB-lite"/>
    </source>
</evidence>
<protein>
    <submittedName>
        <fullName evidence="3">Uncharacterized protein</fullName>
    </submittedName>
</protein>